<dbReference type="EMBL" id="CAJNNV010024607">
    <property type="protein sequence ID" value="CAE8610284.1"/>
    <property type="molecule type" value="Genomic_DNA"/>
</dbReference>
<feature type="transmembrane region" description="Helical" evidence="7">
    <location>
        <begin position="401"/>
        <end position="420"/>
    </location>
</feature>
<keyword evidence="4 7" id="KW-0472">Membrane</keyword>
<feature type="transmembrane region" description="Helical" evidence="7">
    <location>
        <begin position="175"/>
        <end position="193"/>
    </location>
</feature>
<dbReference type="PANTHER" id="PTHR11132">
    <property type="entry name" value="SOLUTE CARRIER FAMILY 35"/>
    <property type="match status" value="1"/>
</dbReference>
<feature type="transmembrane region" description="Helical" evidence="7">
    <location>
        <begin position="198"/>
        <end position="215"/>
    </location>
</feature>
<evidence type="ECO:0000256" key="3">
    <source>
        <dbReference type="ARBA" id="ARBA00022989"/>
    </source>
</evidence>
<comment type="caution">
    <text evidence="9">The sequence shown here is derived from an EMBL/GenBank/DDBJ whole genome shotgun (WGS) entry which is preliminary data.</text>
</comment>
<keyword evidence="10" id="KW-1185">Reference proteome</keyword>
<evidence type="ECO:0000256" key="8">
    <source>
        <dbReference type="SAM" id="SignalP"/>
    </source>
</evidence>
<accession>A0A813FBV5</accession>
<organism evidence="9 10">
    <name type="scientific">Polarella glacialis</name>
    <name type="common">Dinoflagellate</name>
    <dbReference type="NCBI Taxonomy" id="89957"/>
    <lineage>
        <taxon>Eukaryota</taxon>
        <taxon>Sar</taxon>
        <taxon>Alveolata</taxon>
        <taxon>Dinophyceae</taxon>
        <taxon>Suessiales</taxon>
        <taxon>Suessiaceae</taxon>
        <taxon>Polarella</taxon>
    </lineage>
</organism>
<feature type="transmembrane region" description="Helical" evidence="7">
    <location>
        <begin position="448"/>
        <end position="470"/>
    </location>
</feature>
<feature type="coiled-coil region" evidence="5">
    <location>
        <begin position="630"/>
        <end position="664"/>
    </location>
</feature>
<dbReference type="InterPro" id="IPR050186">
    <property type="entry name" value="TPT_transporter"/>
</dbReference>
<evidence type="ECO:0000256" key="7">
    <source>
        <dbReference type="SAM" id="Phobius"/>
    </source>
</evidence>
<feature type="compositionally biased region" description="Low complexity" evidence="6">
    <location>
        <begin position="64"/>
        <end position="74"/>
    </location>
</feature>
<evidence type="ECO:0000256" key="6">
    <source>
        <dbReference type="SAM" id="MobiDB-lite"/>
    </source>
</evidence>
<reference evidence="9" key="1">
    <citation type="submission" date="2021-02" db="EMBL/GenBank/DDBJ databases">
        <authorList>
            <person name="Dougan E. K."/>
            <person name="Rhodes N."/>
            <person name="Thang M."/>
            <person name="Chan C."/>
        </authorList>
    </citation>
    <scope>NUCLEOTIDE SEQUENCE</scope>
</reference>
<keyword evidence="8" id="KW-0732">Signal</keyword>
<feature type="transmembrane region" description="Helical" evidence="7">
    <location>
        <begin position="276"/>
        <end position="295"/>
    </location>
</feature>
<proteinExistence type="predicted"/>
<feature type="transmembrane region" description="Helical" evidence="7">
    <location>
        <begin position="510"/>
        <end position="531"/>
    </location>
</feature>
<feature type="region of interest" description="Disordered" evidence="6">
    <location>
        <begin position="113"/>
        <end position="140"/>
    </location>
</feature>
<comment type="subcellular location">
    <subcellularLocation>
        <location evidence="1">Membrane</location>
        <topology evidence="1">Multi-pass membrane protein</topology>
    </subcellularLocation>
</comment>
<feature type="compositionally biased region" description="Polar residues" evidence="6">
    <location>
        <begin position="120"/>
        <end position="129"/>
    </location>
</feature>
<feature type="chain" id="PRO_5032960362" description="Sugar phosphate transporter domain-containing protein" evidence="8">
    <location>
        <begin position="25"/>
        <end position="752"/>
    </location>
</feature>
<feature type="transmembrane region" description="Helical" evidence="7">
    <location>
        <begin position="235"/>
        <end position="255"/>
    </location>
</feature>
<evidence type="ECO:0000256" key="1">
    <source>
        <dbReference type="ARBA" id="ARBA00004141"/>
    </source>
</evidence>
<evidence type="ECO:0000313" key="9">
    <source>
        <dbReference type="EMBL" id="CAE8610284.1"/>
    </source>
</evidence>
<dbReference type="AlphaFoldDB" id="A0A813FBV5"/>
<feature type="transmembrane region" description="Helical" evidence="7">
    <location>
        <begin position="476"/>
        <end position="498"/>
    </location>
</feature>
<protein>
    <recommendedName>
        <fullName evidence="11">Sugar phosphate transporter domain-containing protein</fullName>
    </recommendedName>
</protein>
<dbReference type="GO" id="GO:0016020">
    <property type="term" value="C:membrane"/>
    <property type="evidence" value="ECO:0007669"/>
    <property type="project" value="UniProtKB-SubCell"/>
</dbReference>
<feature type="signal peptide" evidence="8">
    <location>
        <begin position="1"/>
        <end position="24"/>
    </location>
</feature>
<dbReference type="OrthoDB" id="10261634at2759"/>
<keyword evidence="5" id="KW-0175">Coiled coil</keyword>
<gene>
    <name evidence="9" type="ORF">PGLA1383_LOCUS28112</name>
</gene>
<evidence type="ECO:0000256" key="4">
    <source>
        <dbReference type="ARBA" id="ARBA00023136"/>
    </source>
</evidence>
<feature type="transmembrane region" description="Helical" evidence="7">
    <location>
        <begin position="363"/>
        <end position="389"/>
    </location>
</feature>
<evidence type="ECO:0008006" key="11">
    <source>
        <dbReference type="Google" id="ProtNLM"/>
    </source>
</evidence>
<evidence type="ECO:0000256" key="2">
    <source>
        <dbReference type="ARBA" id="ARBA00022692"/>
    </source>
</evidence>
<evidence type="ECO:0000313" key="10">
    <source>
        <dbReference type="Proteomes" id="UP000654075"/>
    </source>
</evidence>
<dbReference type="Proteomes" id="UP000654075">
    <property type="component" value="Unassembled WGS sequence"/>
</dbReference>
<feature type="region of interest" description="Disordered" evidence="6">
    <location>
        <begin position="53"/>
        <end position="74"/>
    </location>
</feature>
<name>A0A813FBV5_POLGL</name>
<keyword evidence="3 7" id="KW-1133">Transmembrane helix</keyword>
<keyword evidence="2 7" id="KW-0812">Transmembrane</keyword>
<sequence length="752" mass="81596">MAKFSIACSFLGLSLLSAFLPSLAVLAPEILASEEVFTKRNADGGHTCLLQQASTPLGRKSSAEKSSALSSSSPGALKSQEAALLKVPVLPEKGRCRTTLYFVGTEAFDDEPRSRRAVHQTASSSSSQVALLEDHPNSRPGGNAEELPLLPFYLWHAFVPNENAGIEESQLMKRMGIVAPLFALALGGVMLIFKYKMVGLFMIFFGAQTIMTLYIKNVLSACIVSQELGLSGFPAPFLVTGLQQIVSFCLLGSLMQASKCTSSAYQPRSLDSVSQMAAVACLALSFVGNIGLNNLSVSLLDISVNVAIRSTTPLWALMIDCAIVKSESHSLPEAAMVLLGTICSACVVFAKSQHTMQLGGADFSAVGVCVCLLSVMSSAMELVMIKQFATSLNFKLNSVDAVLYVAIPATIMLAPLVFFLPHNVPWHGHGIMTDWEVFQIVLKWNPMLLGLALFSGVLAAAYNCLLYSLVQSFSPYMAAISSNFNKVAFVAFSVMLGLELSGCMERLPQAPWNHMLAAMLGSATSFAYLGLLKRSCSEKLNAKFEPSRTCDGTVWLDLRGHGGYPTAAGHDVGGVSLGSAGTRPRTAPGGAATGSMTPLERESQISYGGGSPVLRKKLFDQNVAEWGSRYQKNKKQLDTISRECQNLRSEAAKQQQELDGKIEHFDQMEARFNNEVMPKFGDAKSREEAARQERHHLQVDLSENRKLKVQLSRDRKILCADFERKHSELGRGAETRDRLEAQLGSFTLQRQQ</sequence>
<evidence type="ECO:0000256" key="5">
    <source>
        <dbReference type="SAM" id="Coils"/>
    </source>
</evidence>
<feature type="non-terminal residue" evidence="9">
    <location>
        <position position="1"/>
    </location>
</feature>